<dbReference type="InterPro" id="IPR008969">
    <property type="entry name" value="CarboxyPept-like_regulatory"/>
</dbReference>
<dbReference type="RefSeq" id="WP_348737260.1">
    <property type="nucleotide sequence ID" value="NZ_CAXJRC010000006.1"/>
</dbReference>
<dbReference type="Pfam" id="PF13715">
    <property type="entry name" value="CarbopepD_reg_2"/>
    <property type="match status" value="1"/>
</dbReference>
<evidence type="ECO:0000256" key="1">
    <source>
        <dbReference type="SAM" id="SignalP"/>
    </source>
</evidence>
<accession>A0ABM9PIG2</accession>
<sequence length="269" mass="30980">MKTLVTTFLLFCITTISSYAQTNRKPIYGVISDKIGVLPNVHIINLNSKQATYTNDYGAFKIPAKTTDSLRFSFIGYETKIVMLTETHFGIHENKFTIEKTTYTLDEVEVKKHNLLGSITSDIRKTPKDRRAEALQKTMDFSKVDMNIVEDDDHIDERVRPHVVRTDPNLAFIGAGTSVYLPFGYSKRLWALRKELALKQGMPAKLISELGEKFFFEDLQIPPERYYHFLEYCNPLGIEALHNKGELLKVIKILENEHKDYLKIINNTK</sequence>
<evidence type="ECO:0000313" key="2">
    <source>
        <dbReference type="EMBL" id="CAL2105411.1"/>
    </source>
</evidence>
<organism evidence="2 3">
    <name type="scientific">Tenacibaculum vairaonense</name>
    <dbReference type="NCBI Taxonomy" id="3137860"/>
    <lineage>
        <taxon>Bacteria</taxon>
        <taxon>Pseudomonadati</taxon>
        <taxon>Bacteroidota</taxon>
        <taxon>Flavobacteriia</taxon>
        <taxon>Flavobacteriales</taxon>
        <taxon>Flavobacteriaceae</taxon>
        <taxon>Tenacibaculum</taxon>
    </lineage>
</organism>
<gene>
    <name evidence="2" type="ORF">T190115A13A_150042</name>
</gene>
<dbReference type="EMBL" id="CAXJRC010000006">
    <property type="protein sequence ID" value="CAL2105411.1"/>
    <property type="molecule type" value="Genomic_DNA"/>
</dbReference>
<keyword evidence="1" id="KW-0732">Signal</keyword>
<proteinExistence type="predicted"/>
<feature type="signal peptide" evidence="1">
    <location>
        <begin position="1"/>
        <end position="20"/>
    </location>
</feature>
<comment type="caution">
    <text evidence="2">The sequence shown here is derived from an EMBL/GenBank/DDBJ whole genome shotgun (WGS) entry which is preliminary data.</text>
</comment>
<dbReference type="SUPFAM" id="SSF49464">
    <property type="entry name" value="Carboxypeptidase regulatory domain-like"/>
    <property type="match status" value="1"/>
</dbReference>
<feature type="chain" id="PRO_5046490289" evidence="1">
    <location>
        <begin position="21"/>
        <end position="269"/>
    </location>
</feature>
<reference evidence="2 3" key="1">
    <citation type="submission" date="2024-05" db="EMBL/GenBank/DDBJ databases">
        <authorList>
            <person name="Duchaud E."/>
        </authorList>
    </citation>
    <scope>NUCLEOTIDE SEQUENCE [LARGE SCALE GENOMIC DNA]</scope>
    <source>
        <strain evidence="2">Ena-SAMPLE-TAB-13-05-2024-13:56:06:370-140305</strain>
    </source>
</reference>
<protein>
    <submittedName>
        <fullName evidence="2">CarboxypepD_reg-like domain-containing protein</fullName>
    </submittedName>
</protein>
<evidence type="ECO:0000313" key="3">
    <source>
        <dbReference type="Proteomes" id="UP001497602"/>
    </source>
</evidence>
<name>A0ABM9PIG2_9FLAO</name>
<keyword evidence="3" id="KW-1185">Reference proteome</keyword>
<dbReference type="Proteomes" id="UP001497602">
    <property type="component" value="Unassembled WGS sequence"/>
</dbReference>